<feature type="transmembrane region" description="Helical" evidence="1">
    <location>
        <begin position="145"/>
        <end position="167"/>
    </location>
</feature>
<dbReference type="EMBL" id="CAJSLV010000002">
    <property type="protein sequence ID" value="CAG6390949.1"/>
    <property type="molecule type" value="Genomic_DNA"/>
</dbReference>
<dbReference type="Proteomes" id="UP001152519">
    <property type="component" value="Unassembled WGS sequence"/>
</dbReference>
<dbReference type="AlphaFoldDB" id="A0A9W4DP25"/>
<evidence type="ECO:0000313" key="2">
    <source>
        <dbReference type="EMBL" id="CAG6390949.1"/>
    </source>
</evidence>
<name>A0A9W4DP25_9ACTN</name>
<dbReference type="RefSeq" id="WP_308208259.1">
    <property type="nucleotide sequence ID" value="NZ_CAJSLV010000002.1"/>
</dbReference>
<comment type="caution">
    <text evidence="2">The sequence shown here is derived from an EMBL/GenBank/DDBJ whole genome shotgun (WGS) entry which is preliminary data.</text>
</comment>
<reference evidence="2" key="1">
    <citation type="submission" date="2021-05" db="EMBL/GenBank/DDBJ databases">
        <authorList>
            <person name="Arsene-Ploetze F."/>
        </authorList>
    </citation>
    <scope>NUCLEOTIDE SEQUENCE</scope>
    <source>
        <strain evidence="2">DSM 42138</strain>
    </source>
</reference>
<keyword evidence="1" id="KW-0472">Membrane</keyword>
<protein>
    <submittedName>
        <fullName evidence="2">ABC-2 type transport system permease protein</fullName>
    </submittedName>
</protein>
<sequence>MSALRQAARAEWTKVRTLPGLLWLLAGVVVLTVAVSTATVAAVHCPAAGCTQDPAKLSLTGVQFGQAGAAVLAVLLISGEYGTGMIRTTVTAVPQRATVLAAKAAVLAGLLLVAGTLAVGGSMLAGRLILPGNGFTGFSPWDGPVLRAAAGSVLYLVLVGLLSLGVATAVRDSAAAVGAVLGLLYLFPILASVVSDPHWYRHLQQIGPMTAGLAVQTTIPAPDAPIGPYPGLAVLTTWALGGLLCGLAAFRYRDA</sequence>
<feature type="transmembrane region" description="Helical" evidence="1">
    <location>
        <begin position="174"/>
        <end position="194"/>
    </location>
</feature>
<evidence type="ECO:0000256" key="1">
    <source>
        <dbReference type="SAM" id="Phobius"/>
    </source>
</evidence>
<keyword evidence="1" id="KW-1133">Transmembrane helix</keyword>
<organism evidence="2 3">
    <name type="scientific">Actinacidiphila cocklensis</name>
    <dbReference type="NCBI Taxonomy" id="887465"/>
    <lineage>
        <taxon>Bacteria</taxon>
        <taxon>Bacillati</taxon>
        <taxon>Actinomycetota</taxon>
        <taxon>Actinomycetes</taxon>
        <taxon>Kitasatosporales</taxon>
        <taxon>Streptomycetaceae</taxon>
        <taxon>Actinacidiphila</taxon>
    </lineage>
</organism>
<proteinExistence type="predicted"/>
<gene>
    <name evidence="2" type="ORF">SCOCK_100014</name>
</gene>
<accession>A0A9W4DP25</accession>
<evidence type="ECO:0000313" key="3">
    <source>
        <dbReference type="Proteomes" id="UP001152519"/>
    </source>
</evidence>
<feature type="transmembrane region" description="Helical" evidence="1">
    <location>
        <begin position="64"/>
        <end position="83"/>
    </location>
</feature>
<feature type="transmembrane region" description="Helical" evidence="1">
    <location>
        <begin position="104"/>
        <end position="125"/>
    </location>
</feature>
<feature type="transmembrane region" description="Helical" evidence="1">
    <location>
        <begin position="21"/>
        <end position="44"/>
    </location>
</feature>
<keyword evidence="3" id="KW-1185">Reference proteome</keyword>
<keyword evidence="1" id="KW-0812">Transmembrane</keyword>
<feature type="transmembrane region" description="Helical" evidence="1">
    <location>
        <begin position="229"/>
        <end position="250"/>
    </location>
</feature>